<name>A0A6I4ILY3_9FLAO</name>
<dbReference type="RefSeq" id="WP_140997971.1">
    <property type="nucleotide sequence ID" value="NZ_VDCZ01000007.1"/>
</dbReference>
<organism evidence="3 4">
    <name type="scientific">Flavobacterium profundi</name>
    <dbReference type="NCBI Taxonomy" id="1774945"/>
    <lineage>
        <taxon>Bacteria</taxon>
        <taxon>Pseudomonadati</taxon>
        <taxon>Bacteroidota</taxon>
        <taxon>Flavobacteriia</taxon>
        <taxon>Flavobacteriales</taxon>
        <taxon>Flavobacteriaceae</taxon>
        <taxon>Flavobacterium</taxon>
    </lineage>
</organism>
<dbReference type="OrthoDB" id="997414at2"/>
<dbReference type="InterPro" id="IPR011990">
    <property type="entry name" value="TPR-like_helical_dom_sf"/>
</dbReference>
<feature type="region of interest" description="Disordered" evidence="1">
    <location>
        <begin position="147"/>
        <end position="166"/>
    </location>
</feature>
<evidence type="ECO:0000256" key="1">
    <source>
        <dbReference type="SAM" id="MobiDB-lite"/>
    </source>
</evidence>
<evidence type="ECO:0000313" key="3">
    <source>
        <dbReference type="EMBL" id="MVO09591.1"/>
    </source>
</evidence>
<evidence type="ECO:0000313" key="4">
    <source>
        <dbReference type="Proteomes" id="UP000431264"/>
    </source>
</evidence>
<keyword evidence="4" id="KW-1185">Reference proteome</keyword>
<evidence type="ECO:0000256" key="2">
    <source>
        <dbReference type="SAM" id="SignalP"/>
    </source>
</evidence>
<gene>
    <name evidence="3" type="ORF">GOQ30_10510</name>
</gene>
<feature type="chain" id="PRO_5026158369" description="Tetratricopeptide repeat protein" evidence="2">
    <location>
        <begin position="21"/>
        <end position="369"/>
    </location>
</feature>
<comment type="caution">
    <text evidence="3">The sequence shown here is derived from an EMBL/GenBank/DDBJ whole genome shotgun (WGS) entry which is preliminary data.</text>
</comment>
<dbReference type="Proteomes" id="UP000431264">
    <property type="component" value="Unassembled WGS sequence"/>
</dbReference>
<protein>
    <recommendedName>
        <fullName evidence="5">Tetratricopeptide repeat protein</fullName>
    </recommendedName>
</protein>
<dbReference type="AlphaFoldDB" id="A0A6I4ILY3"/>
<proteinExistence type="predicted"/>
<reference evidence="4" key="1">
    <citation type="submission" date="2019-05" db="EMBL/GenBank/DDBJ databases">
        <title>Flavobacterium profundi sp. nov., isolated from a deep-sea seamount.</title>
        <authorList>
            <person name="Zhang D.-C."/>
        </authorList>
    </citation>
    <scope>NUCLEOTIDE SEQUENCE [LARGE SCALE GENOMIC DNA]</scope>
    <source>
        <strain evidence="4">TP390</strain>
    </source>
</reference>
<dbReference type="EMBL" id="WQLW01000007">
    <property type="protein sequence ID" value="MVO09591.1"/>
    <property type="molecule type" value="Genomic_DNA"/>
</dbReference>
<dbReference type="Gene3D" id="1.25.40.10">
    <property type="entry name" value="Tetratricopeptide repeat domain"/>
    <property type="match status" value="1"/>
</dbReference>
<accession>A0A6I4ILY3</accession>
<feature type="signal peptide" evidence="2">
    <location>
        <begin position="1"/>
        <end position="20"/>
    </location>
</feature>
<sequence length="369" mass="42544">MNKKLTFLIACLTATVFAQKAPKVDLDRFSVFAEYQQLPIYNIPLEDRVYNVYTEIADNISYRPDAQSITNEIIIHGWKFSDDRPTVTVNIRMEDFIEKNVSISNRLVEEKNKEGKVIKSYKLYKAISSYTGKSNVNVATTFTVTQETKPDQKGNNNRFLSSSSTKTANGEASFSVSQSVSIESKEFTTSYEAEKDYKLNRYNNYKLQLNSYINYLKSNVNKHLNAKFGFQPQEERFILWILDSKEEEGQIQKDAIEAVKTIFSEMKATTPISETEEKLQPLIAYFESLKNKYPNDDKGSKKIRYSAYFNLGKIYYFLDQPEKAIKEGQGLIENGYDKKDGEEIVKDSEKLMEEFKEKGFTSRHNASLN</sequence>
<evidence type="ECO:0008006" key="5">
    <source>
        <dbReference type="Google" id="ProtNLM"/>
    </source>
</evidence>
<keyword evidence="2" id="KW-0732">Signal</keyword>